<reference evidence="2" key="1">
    <citation type="journal article" date="2020" name="bioRxiv">
        <title>Comparative genomics of Chlamydomonas.</title>
        <authorList>
            <person name="Craig R.J."/>
            <person name="Hasan A.R."/>
            <person name="Ness R.W."/>
            <person name="Keightley P.D."/>
        </authorList>
    </citation>
    <scope>NUCLEOTIDE SEQUENCE</scope>
    <source>
        <strain evidence="2">CCAP 11/70</strain>
    </source>
</reference>
<feature type="compositionally biased region" description="Gly residues" evidence="1">
    <location>
        <begin position="237"/>
        <end position="251"/>
    </location>
</feature>
<evidence type="ECO:0000313" key="3">
    <source>
        <dbReference type="Proteomes" id="UP000612055"/>
    </source>
</evidence>
<feature type="compositionally biased region" description="Gly residues" evidence="1">
    <location>
        <begin position="463"/>
        <end position="483"/>
    </location>
</feature>
<feature type="region of interest" description="Disordered" evidence="1">
    <location>
        <begin position="498"/>
        <end position="530"/>
    </location>
</feature>
<name>A0A835Y0N0_9CHLO</name>
<feature type="region of interest" description="Disordered" evidence="1">
    <location>
        <begin position="452"/>
        <end position="483"/>
    </location>
</feature>
<feature type="compositionally biased region" description="Basic residues" evidence="1">
    <location>
        <begin position="42"/>
        <end position="52"/>
    </location>
</feature>
<evidence type="ECO:0000256" key="1">
    <source>
        <dbReference type="SAM" id="MobiDB-lite"/>
    </source>
</evidence>
<sequence>MDADVDVPDFSGLFSRKGAASKAPGADRRDGKSGAGTTGKKDKQKNKVQGNKRKAELSGAKQPSSTPTPRGGQSPATGKTAKKQKLGEGGKQHKASPGTAAQQLPAQRKPEQRQGKGRPQPAAPKAPTAGSQQRPQKPNQNAYPGGGGAPGGKPEEGRQSGLQGQPKHQPKHQPNAVAAREQAPAKQGPKPHKAPKARRDEHGAAPGGAKSGAGVKPGKRKAAEAEEDDGDERPGPSGRGGPAPAPGGGKADGSKKRRKVDTSFWPFEVDYNDHFETPIQAVRDLQPVLTALCGRLGKSPAQLAVYDPFFCQGGIRRHFEALGYTNFIHRKRDFYADVEAGNLPKYDVLVTNPPYSEDHKERILEFCLRSGKPWALLMPNYVATKAYFAELLDATSTPAPQRPFFLTPHTRYEYEHPEGTGHAESPFFSIWYVGLGPHTEPVFQACRARTGTGTGPGAAAAAGGSGGGGKGVGGGKGAAGAGAGPWGVDLARGVEHLKAAGAVPTARRPNPRQRRKIKEQMAARAQRRQG</sequence>
<dbReference type="AlphaFoldDB" id="A0A835Y0N0"/>
<dbReference type="Proteomes" id="UP000612055">
    <property type="component" value="Unassembled WGS sequence"/>
</dbReference>
<evidence type="ECO:0000313" key="2">
    <source>
        <dbReference type="EMBL" id="KAG2490385.1"/>
    </source>
</evidence>
<protein>
    <submittedName>
        <fullName evidence="2">Uncharacterized protein</fullName>
    </submittedName>
</protein>
<gene>
    <name evidence="2" type="ORF">HYH03_011186</name>
</gene>
<dbReference type="GO" id="GO:0032259">
    <property type="term" value="P:methylation"/>
    <property type="evidence" value="ECO:0007669"/>
    <property type="project" value="InterPro"/>
</dbReference>
<accession>A0A835Y0N0</accession>
<organism evidence="2 3">
    <name type="scientific">Edaphochlamys debaryana</name>
    <dbReference type="NCBI Taxonomy" id="47281"/>
    <lineage>
        <taxon>Eukaryota</taxon>
        <taxon>Viridiplantae</taxon>
        <taxon>Chlorophyta</taxon>
        <taxon>core chlorophytes</taxon>
        <taxon>Chlorophyceae</taxon>
        <taxon>CS clade</taxon>
        <taxon>Chlamydomonadales</taxon>
        <taxon>Chlamydomonadales incertae sedis</taxon>
        <taxon>Edaphochlamys</taxon>
    </lineage>
</organism>
<comment type="caution">
    <text evidence="2">The sequence shown here is derived from an EMBL/GenBank/DDBJ whole genome shotgun (WGS) entry which is preliminary data.</text>
</comment>
<dbReference type="InterPro" id="IPR002052">
    <property type="entry name" value="DNA_methylase_N6_adenine_CS"/>
</dbReference>
<proteinExistence type="predicted"/>
<dbReference type="OrthoDB" id="203687at2759"/>
<keyword evidence="3" id="KW-1185">Reference proteome</keyword>
<dbReference type="EMBL" id="JAEHOE010000062">
    <property type="protein sequence ID" value="KAG2490385.1"/>
    <property type="molecule type" value="Genomic_DNA"/>
</dbReference>
<feature type="compositionally biased region" description="Polar residues" evidence="1">
    <location>
        <begin position="129"/>
        <end position="142"/>
    </location>
</feature>
<dbReference type="PROSITE" id="PS00092">
    <property type="entry name" value="N6_MTASE"/>
    <property type="match status" value="1"/>
</dbReference>
<dbReference type="GO" id="GO:0008168">
    <property type="term" value="F:methyltransferase activity"/>
    <property type="evidence" value="ECO:0007669"/>
    <property type="project" value="InterPro"/>
</dbReference>
<dbReference type="PANTHER" id="PTHR39444:SF3">
    <property type="entry name" value="SITE-SPECIFIC DNA-METHYLTRANSFERASE (ADENINE-SPECIFIC)"/>
    <property type="match status" value="1"/>
</dbReference>
<feature type="region of interest" description="Disordered" evidence="1">
    <location>
        <begin position="1"/>
        <end position="259"/>
    </location>
</feature>
<dbReference type="GO" id="GO:0003676">
    <property type="term" value="F:nucleic acid binding"/>
    <property type="evidence" value="ECO:0007669"/>
    <property type="project" value="InterPro"/>
</dbReference>
<dbReference type="PANTHER" id="PTHR39444">
    <property type="entry name" value="SITE-SPECIFIC DNA-METHYLTRANSFERASE (ADENINE-SPECIFIC)"/>
    <property type="match status" value="1"/>
</dbReference>